<proteinExistence type="predicted"/>
<evidence type="ECO:0008006" key="3">
    <source>
        <dbReference type="Google" id="ProtNLM"/>
    </source>
</evidence>
<dbReference type="NCBIfam" id="TIGR03696">
    <property type="entry name" value="Rhs_assc_core"/>
    <property type="match status" value="1"/>
</dbReference>
<gene>
    <name evidence="1" type="ORF">OB69_03610</name>
</gene>
<evidence type="ECO:0000313" key="2">
    <source>
        <dbReference type="Proteomes" id="UP000036908"/>
    </source>
</evidence>
<sequence length="250" mass="27757">MTSAASGAHEKLSFNTVNITQGGYVYVYLSNEGQTGFDVYFDDLNITHTKGAILQEDHYYLFGANISALSSTAPLSKPNKFKLSGNEEQVDFDWNVYDFNARMYDAALGRFMNIDPMADSREWLTPYNYVQNNPMIRVDPSGTLDDYKLNQDGSVELLEETDDKYDRLYATDKNGNVKESKYVQVDKKDAGDGTIISDLSVSEFAGEHTGGTKKLKSIATTGADGQDDVFKLFLFASNNSEVEWSAVRGG</sequence>
<reference evidence="2" key="1">
    <citation type="submission" date="2014-11" db="EMBL/GenBank/DDBJ databases">
        <title>Genome sequencing of Roseivirga sp. D-25.</title>
        <authorList>
            <person name="Selvaratnam C."/>
            <person name="Thevarajoo S."/>
            <person name="Goh K.M."/>
            <person name="Eee R."/>
            <person name="Chan K.-G."/>
            <person name="Chong C.S."/>
        </authorList>
    </citation>
    <scope>NUCLEOTIDE SEQUENCE [LARGE SCALE GENOMIC DNA]</scope>
    <source>
        <strain evidence="2">D-25</strain>
    </source>
</reference>
<dbReference type="RefSeq" id="WP_053222317.1">
    <property type="nucleotide sequence ID" value="NZ_JSVA01000004.1"/>
</dbReference>
<dbReference type="AlphaFoldDB" id="A0A0L8APE1"/>
<dbReference type="EMBL" id="JSVA01000004">
    <property type="protein sequence ID" value="KOF04085.1"/>
    <property type="molecule type" value="Genomic_DNA"/>
</dbReference>
<keyword evidence="2" id="KW-1185">Reference proteome</keyword>
<organism evidence="1 2">
    <name type="scientific">Roseivirga seohaensis subsp. aquiponti</name>
    <dbReference type="NCBI Taxonomy" id="1566026"/>
    <lineage>
        <taxon>Bacteria</taxon>
        <taxon>Pseudomonadati</taxon>
        <taxon>Bacteroidota</taxon>
        <taxon>Cytophagia</taxon>
        <taxon>Cytophagales</taxon>
        <taxon>Roseivirgaceae</taxon>
        <taxon>Roseivirga</taxon>
    </lineage>
</organism>
<accession>A0A0L8APE1</accession>
<dbReference type="PATRIC" id="fig|1566026.4.peg.2493"/>
<dbReference type="PANTHER" id="PTHR32305:SF15">
    <property type="entry name" value="PROTEIN RHSA-RELATED"/>
    <property type="match status" value="1"/>
</dbReference>
<name>A0A0L8APE1_9BACT</name>
<dbReference type="Proteomes" id="UP000036908">
    <property type="component" value="Unassembled WGS sequence"/>
</dbReference>
<protein>
    <recommendedName>
        <fullName evidence="3">RHS repeat-associated core domain-containing protein</fullName>
    </recommendedName>
</protein>
<evidence type="ECO:0000313" key="1">
    <source>
        <dbReference type="EMBL" id="KOF04085.1"/>
    </source>
</evidence>
<dbReference type="PANTHER" id="PTHR32305">
    <property type="match status" value="1"/>
</dbReference>
<dbReference type="InterPro" id="IPR050708">
    <property type="entry name" value="T6SS_VgrG/RHS"/>
</dbReference>
<comment type="caution">
    <text evidence="1">The sequence shown here is derived from an EMBL/GenBank/DDBJ whole genome shotgun (WGS) entry which is preliminary data.</text>
</comment>
<dbReference type="Gene3D" id="2.180.10.10">
    <property type="entry name" value="RHS repeat-associated core"/>
    <property type="match status" value="1"/>
</dbReference>
<dbReference type="OrthoDB" id="667524at2"/>
<dbReference type="InterPro" id="IPR022385">
    <property type="entry name" value="Rhs_assc_core"/>
</dbReference>